<dbReference type="InterPro" id="IPR018022">
    <property type="entry name" value="IPT"/>
</dbReference>
<dbReference type="AlphaFoldDB" id="A0A840E792"/>
<evidence type="ECO:0000256" key="8">
    <source>
        <dbReference type="ARBA" id="ARBA00022842"/>
    </source>
</evidence>
<evidence type="ECO:0000256" key="6">
    <source>
        <dbReference type="ARBA" id="ARBA00022741"/>
    </source>
</evidence>
<reference evidence="12 13" key="1">
    <citation type="submission" date="2020-08" db="EMBL/GenBank/DDBJ databases">
        <title>Genomic Encyclopedia of Type Strains, Phase IV (KMG-IV): sequencing the most valuable type-strain genomes for metagenomic binning, comparative biology and taxonomic classification.</title>
        <authorList>
            <person name="Goeker M."/>
        </authorList>
    </citation>
    <scope>NUCLEOTIDE SEQUENCE [LARGE SCALE GENOMIC DNA]</scope>
    <source>
        <strain evidence="12 13">DSM 105137</strain>
    </source>
</reference>
<comment type="similarity">
    <text evidence="3 10">Belongs to the IPP transferase family.</text>
</comment>
<keyword evidence="13" id="KW-1185">Reference proteome</keyword>
<dbReference type="Pfam" id="PF01715">
    <property type="entry name" value="IPPT"/>
    <property type="match status" value="1"/>
</dbReference>
<dbReference type="PANTHER" id="PTHR11088:SF60">
    <property type="entry name" value="TRNA DIMETHYLALLYLTRANSFERASE"/>
    <property type="match status" value="1"/>
</dbReference>
<comment type="caution">
    <text evidence="12">The sequence shown here is derived from an EMBL/GenBank/DDBJ whole genome shotgun (WGS) entry which is preliminary data.</text>
</comment>
<dbReference type="RefSeq" id="WP_183493914.1">
    <property type="nucleotide sequence ID" value="NZ_JACIFF010000001.1"/>
</dbReference>
<dbReference type="SUPFAM" id="SSF52540">
    <property type="entry name" value="P-loop containing nucleoside triphosphate hydrolases"/>
    <property type="match status" value="2"/>
</dbReference>
<dbReference type="InterPro" id="IPR039657">
    <property type="entry name" value="Dimethylallyltransferase"/>
</dbReference>
<evidence type="ECO:0000256" key="10">
    <source>
        <dbReference type="HAMAP-Rule" id="MF_00185"/>
    </source>
</evidence>
<dbReference type="Gene3D" id="1.10.20.140">
    <property type="match status" value="1"/>
</dbReference>
<comment type="caution">
    <text evidence="10">Lacks conserved residue(s) required for the propagation of feature annotation.</text>
</comment>
<dbReference type="InterPro" id="IPR008144">
    <property type="entry name" value="Guanylate_kin-like_dom"/>
</dbReference>
<feature type="site" description="Interaction with substrate tRNA" evidence="10">
    <location>
        <position position="100"/>
    </location>
</feature>
<keyword evidence="4 10" id="KW-0808">Transferase</keyword>
<comment type="catalytic activity">
    <reaction evidence="9 10">
        <text>adenosine(37) in tRNA + dimethylallyl diphosphate = N(6)-dimethylallyladenosine(37) in tRNA + diphosphate</text>
        <dbReference type="Rhea" id="RHEA:26482"/>
        <dbReference type="Rhea" id="RHEA-COMP:10162"/>
        <dbReference type="Rhea" id="RHEA-COMP:10375"/>
        <dbReference type="ChEBI" id="CHEBI:33019"/>
        <dbReference type="ChEBI" id="CHEBI:57623"/>
        <dbReference type="ChEBI" id="CHEBI:74411"/>
        <dbReference type="ChEBI" id="CHEBI:74415"/>
        <dbReference type="EC" id="2.5.1.75"/>
    </reaction>
</comment>
<dbReference type="Proteomes" id="UP000576209">
    <property type="component" value="Unassembled WGS sequence"/>
</dbReference>
<feature type="site" description="Interaction with substrate tRNA" evidence="10">
    <location>
        <position position="122"/>
    </location>
</feature>
<gene>
    <name evidence="10" type="primary">miaA</name>
    <name evidence="12" type="ORF">GGR28_000270</name>
</gene>
<feature type="domain" description="Guanylate kinase-like" evidence="11">
    <location>
        <begin position="2"/>
        <end position="90"/>
    </location>
</feature>
<dbReference type="GO" id="GO:0052381">
    <property type="term" value="F:tRNA dimethylallyltransferase activity"/>
    <property type="evidence" value="ECO:0007669"/>
    <property type="project" value="UniProtKB-UniRule"/>
</dbReference>
<sequence length="293" mass="33638">MKRVIVIGGPTASGKTSLAIEVARHFGTEIISADSRQFYREMRIGTARPSPEELAAVSHHFVADRSVTEPLSAGRFAEEGLHRLREIFTSHDLAVVVGGSGLFIRALCEGLDEFPEVTQEARRRVEEIEAREGLSGLQRALREADPAYFGEVDQQNGRRLQRALRVCFTEGLPYSSYLNKVTPRSFQSHYYALAPERAYLYQRIEKRVDHMLANGLEEEARSLLAYQQLPALQTVGYQEWWPYFREEYPRDRAIELIKRNSRRYAKRQVTYFRDFRAVEDFTEIAAQMEAVLG</sequence>
<evidence type="ECO:0000256" key="3">
    <source>
        <dbReference type="ARBA" id="ARBA00005842"/>
    </source>
</evidence>
<keyword evidence="5 10" id="KW-0819">tRNA processing</keyword>
<protein>
    <recommendedName>
        <fullName evidence="10">tRNA dimethylallyltransferase</fullName>
        <ecNumber evidence="10">2.5.1.75</ecNumber>
    </recommendedName>
    <alternativeName>
        <fullName evidence="10">Dimethylallyl diphosphate:tRNA dimethylallyltransferase</fullName>
        <shortName evidence="10">DMAPP:tRNA dimethylallyltransferase</shortName>
        <shortName evidence="10">DMATase</shortName>
    </alternativeName>
    <alternativeName>
        <fullName evidence="10">Isopentenyl-diphosphate:tRNA isopentenyltransferase</fullName>
        <shortName evidence="10">IPP transferase</shortName>
        <shortName evidence="10">IPPT</shortName>
        <shortName evidence="10">IPTase</shortName>
    </alternativeName>
</protein>
<accession>A0A840E792</accession>
<feature type="binding site" evidence="10">
    <location>
        <begin position="9"/>
        <end position="16"/>
    </location>
    <ligand>
        <name>ATP</name>
        <dbReference type="ChEBI" id="CHEBI:30616"/>
    </ligand>
</feature>
<organism evidence="12 13">
    <name type="scientific">Neolewinella aquimaris</name>
    <dbReference type="NCBI Taxonomy" id="1835722"/>
    <lineage>
        <taxon>Bacteria</taxon>
        <taxon>Pseudomonadati</taxon>
        <taxon>Bacteroidota</taxon>
        <taxon>Saprospiria</taxon>
        <taxon>Saprospirales</taxon>
        <taxon>Lewinellaceae</taxon>
        <taxon>Neolewinella</taxon>
    </lineage>
</organism>
<evidence type="ECO:0000256" key="5">
    <source>
        <dbReference type="ARBA" id="ARBA00022694"/>
    </source>
</evidence>
<keyword evidence="8 10" id="KW-0460">Magnesium</keyword>
<comment type="subunit">
    <text evidence="10">Monomer.</text>
</comment>
<feature type="binding site" evidence="10">
    <location>
        <begin position="11"/>
        <end position="16"/>
    </location>
    <ligand>
        <name>substrate</name>
    </ligand>
</feature>
<feature type="region of interest" description="Interaction with substrate tRNA" evidence="10">
    <location>
        <begin position="34"/>
        <end position="37"/>
    </location>
</feature>
<comment type="function">
    <text evidence="2 10">Catalyzes the transfer of a dimethylallyl group onto the adenine at position 37 in tRNAs that read codons beginning with uridine, leading to the formation of N6-(dimethylallyl)adenosine (i(6)A).</text>
</comment>
<dbReference type="GO" id="GO:0005524">
    <property type="term" value="F:ATP binding"/>
    <property type="evidence" value="ECO:0007669"/>
    <property type="project" value="UniProtKB-UniRule"/>
</dbReference>
<dbReference type="HAMAP" id="MF_00185">
    <property type="entry name" value="IPP_trans"/>
    <property type="match status" value="1"/>
</dbReference>
<dbReference type="InterPro" id="IPR027417">
    <property type="entry name" value="P-loop_NTPase"/>
</dbReference>
<dbReference type="NCBIfam" id="TIGR00174">
    <property type="entry name" value="miaA"/>
    <property type="match status" value="1"/>
</dbReference>
<evidence type="ECO:0000256" key="7">
    <source>
        <dbReference type="ARBA" id="ARBA00022840"/>
    </source>
</evidence>
<dbReference type="EMBL" id="JACIFF010000001">
    <property type="protein sequence ID" value="MBB4077669.1"/>
    <property type="molecule type" value="Genomic_DNA"/>
</dbReference>
<evidence type="ECO:0000256" key="4">
    <source>
        <dbReference type="ARBA" id="ARBA00022679"/>
    </source>
</evidence>
<dbReference type="PROSITE" id="PS50052">
    <property type="entry name" value="GUANYLATE_KINASE_2"/>
    <property type="match status" value="1"/>
</dbReference>
<proteinExistence type="inferred from homology"/>
<dbReference type="Gene3D" id="3.40.50.300">
    <property type="entry name" value="P-loop containing nucleotide triphosphate hydrolases"/>
    <property type="match status" value="1"/>
</dbReference>
<evidence type="ECO:0000259" key="11">
    <source>
        <dbReference type="PROSITE" id="PS50052"/>
    </source>
</evidence>
<dbReference type="GO" id="GO:0006400">
    <property type="term" value="P:tRNA modification"/>
    <property type="evidence" value="ECO:0007669"/>
    <property type="project" value="TreeGrafter"/>
</dbReference>
<evidence type="ECO:0000256" key="9">
    <source>
        <dbReference type="ARBA" id="ARBA00049563"/>
    </source>
</evidence>
<dbReference type="EC" id="2.5.1.75" evidence="10"/>
<keyword evidence="7 10" id="KW-0067">ATP-binding</keyword>
<name>A0A840E792_9BACT</name>
<keyword evidence="6 10" id="KW-0547">Nucleotide-binding</keyword>
<dbReference type="PANTHER" id="PTHR11088">
    <property type="entry name" value="TRNA DIMETHYLALLYLTRANSFERASE"/>
    <property type="match status" value="1"/>
</dbReference>
<evidence type="ECO:0000256" key="2">
    <source>
        <dbReference type="ARBA" id="ARBA00003213"/>
    </source>
</evidence>
<evidence type="ECO:0000313" key="13">
    <source>
        <dbReference type="Proteomes" id="UP000576209"/>
    </source>
</evidence>
<evidence type="ECO:0000256" key="1">
    <source>
        <dbReference type="ARBA" id="ARBA00001946"/>
    </source>
</evidence>
<comment type="cofactor">
    <cofactor evidence="1 10">
        <name>Mg(2+)</name>
        <dbReference type="ChEBI" id="CHEBI:18420"/>
    </cofactor>
</comment>
<evidence type="ECO:0000313" key="12">
    <source>
        <dbReference type="EMBL" id="MBB4077669.1"/>
    </source>
</evidence>